<accession>A0A822DWU0</accession>
<dbReference type="Proteomes" id="UP000663848">
    <property type="component" value="Unassembled WGS sequence"/>
</dbReference>
<feature type="non-terminal residue" evidence="2">
    <location>
        <position position="63"/>
    </location>
</feature>
<comment type="caution">
    <text evidence="2">The sequence shown here is derived from an EMBL/GenBank/DDBJ whole genome shotgun (WGS) entry which is preliminary data.</text>
</comment>
<feature type="domain" description="Lipin middle" evidence="1">
    <location>
        <begin position="22"/>
        <end position="63"/>
    </location>
</feature>
<dbReference type="Pfam" id="PF16876">
    <property type="entry name" value="Lipin_mid"/>
    <property type="match status" value="1"/>
</dbReference>
<evidence type="ECO:0000313" key="3">
    <source>
        <dbReference type="Proteomes" id="UP000663848"/>
    </source>
</evidence>
<dbReference type="InterPro" id="IPR031703">
    <property type="entry name" value="Lipin_mid"/>
</dbReference>
<reference evidence="2" key="1">
    <citation type="submission" date="2021-02" db="EMBL/GenBank/DDBJ databases">
        <authorList>
            <person name="Nowell W R."/>
        </authorList>
    </citation>
    <scope>NUCLEOTIDE SEQUENCE</scope>
</reference>
<sequence>TGNSIPNSPVRDSEAAFLLGDVQLSLCGHLDNPASITDGLFKERLIPYEKFATNPSIINDPNL</sequence>
<dbReference type="AlphaFoldDB" id="A0A822DWU0"/>
<feature type="non-terminal residue" evidence="2">
    <location>
        <position position="1"/>
    </location>
</feature>
<protein>
    <recommendedName>
        <fullName evidence="1">Lipin middle domain-containing protein</fullName>
    </recommendedName>
</protein>
<gene>
    <name evidence="2" type="ORF">QYT958_LOCUS43941</name>
</gene>
<organism evidence="2 3">
    <name type="scientific">Rotaria socialis</name>
    <dbReference type="NCBI Taxonomy" id="392032"/>
    <lineage>
        <taxon>Eukaryota</taxon>
        <taxon>Metazoa</taxon>
        <taxon>Spiralia</taxon>
        <taxon>Gnathifera</taxon>
        <taxon>Rotifera</taxon>
        <taxon>Eurotatoria</taxon>
        <taxon>Bdelloidea</taxon>
        <taxon>Philodinida</taxon>
        <taxon>Philodinidae</taxon>
        <taxon>Rotaria</taxon>
    </lineage>
</organism>
<evidence type="ECO:0000313" key="2">
    <source>
        <dbReference type="EMBL" id="CAF5081835.1"/>
    </source>
</evidence>
<proteinExistence type="predicted"/>
<evidence type="ECO:0000259" key="1">
    <source>
        <dbReference type="Pfam" id="PF16876"/>
    </source>
</evidence>
<name>A0A822DWU0_9BILA</name>
<dbReference type="EMBL" id="CAJOBR010065266">
    <property type="protein sequence ID" value="CAF5081835.1"/>
    <property type="molecule type" value="Genomic_DNA"/>
</dbReference>